<feature type="region of interest" description="Disordered" evidence="1">
    <location>
        <begin position="45"/>
        <end position="72"/>
    </location>
</feature>
<feature type="region of interest" description="Disordered" evidence="1">
    <location>
        <begin position="84"/>
        <end position="276"/>
    </location>
</feature>
<dbReference type="Proteomes" id="UP000008549">
    <property type="component" value="Unassembled WGS sequence"/>
</dbReference>
<dbReference type="CTD" id="8577147"/>
<reference evidence="2 3" key="1">
    <citation type="journal article" date="2003" name="PLoS Biol.">
        <title>The genome sequence of Caenorhabditis briggsae: a platform for comparative genomics.</title>
        <authorList>
            <person name="Stein L.D."/>
            <person name="Bao Z."/>
            <person name="Blasiar D."/>
            <person name="Blumenthal T."/>
            <person name="Brent M.R."/>
            <person name="Chen N."/>
            <person name="Chinwalla A."/>
            <person name="Clarke L."/>
            <person name="Clee C."/>
            <person name="Coghlan A."/>
            <person name="Coulson A."/>
            <person name="D'Eustachio P."/>
            <person name="Fitch D.H."/>
            <person name="Fulton L.A."/>
            <person name="Fulton R.E."/>
            <person name="Griffiths-Jones S."/>
            <person name="Harris T.W."/>
            <person name="Hillier L.W."/>
            <person name="Kamath R."/>
            <person name="Kuwabara P.E."/>
            <person name="Mardis E.R."/>
            <person name="Marra M.A."/>
            <person name="Miner T.L."/>
            <person name="Minx P."/>
            <person name="Mullikin J.C."/>
            <person name="Plumb R.W."/>
            <person name="Rogers J."/>
            <person name="Schein J.E."/>
            <person name="Sohrmann M."/>
            <person name="Spieth J."/>
            <person name="Stajich J.E."/>
            <person name="Wei C."/>
            <person name="Willey D."/>
            <person name="Wilson R.K."/>
            <person name="Durbin R."/>
            <person name="Waterston R.H."/>
        </authorList>
    </citation>
    <scope>NUCLEOTIDE SEQUENCE [LARGE SCALE GENOMIC DNA]</scope>
    <source>
        <strain evidence="2 3">AF16</strain>
    </source>
</reference>
<evidence type="ECO:0000313" key="3">
    <source>
        <dbReference type="Proteomes" id="UP000008549"/>
    </source>
</evidence>
<dbReference type="eggNOG" id="KOG3544">
    <property type="taxonomic scope" value="Eukaryota"/>
</dbReference>
<feature type="compositionally biased region" description="Polar residues" evidence="1">
    <location>
        <begin position="130"/>
        <end position="146"/>
    </location>
</feature>
<keyword evidence="3" id="KW-1185">Reference proteome</keyword>
<proteinExistence type="predicted"/>
<evidence type="ECO:0000313" key="2">
    <source>
        <dbReference type="EMBL" id="CAP30573.1"/>
    </source>
</evidence>
<dbReference type="InParanoid" id="A8XD54"/>
<dbReference type="HOGENOM" id="CLU_977384_0_0_1"/>
<feature type="compositionally biased region" description="Polar residues" evidence="1">
    <location>
        <begin position="94"/>
        <end position="116"/>
    </location>
</feature>
<dbReference type="KEGG" id="cbr:CBG_11381"/>
<evidence type="ECO:0000256" key="1">
    <source>
        <dbReference type="SAM" id="MobiDB-lite"/>
    </source>
</evidence>
<sequence length="285" mass="30346">MGGEKIGSTASDRETSGGMNDACPDTTEVFSFIPSQEEEVSLVLEATPTRDTPPMIHPEEDDDEKKKLPSANDIFAEFNFMMAHSGPAAPGNRTARQSGYGQPEFNPSSNLQFDHQNQLDHQDRQEFQENKQLLHSSQPPQHNASHAQKDHPDHQGHQEPQETQEKLETPGTDATTGLPGRGPPGSSEKFGHPGPQRDAGAQAQSDPLTPGEPREAVDAGDLREAGTPGNPEADATPGFPEACGPPGPPGGPGAPAQSESLTPRAPGDAGKLRINSNFYLVPQSF</sequence>
<dbReference type="GeneID" id="8577147"/>
<feature type="compositionally biased region" description="Basic and acidic residues" evidence="1">
    <location>
        <begin position="147"/>
        <end position="168"/>
    </location>
</feature>
<reference evidence="2 3" key="2">
    <citation type="journal article" date="2011" name="PLoS Genet.">
        <title>Caenorhabditis briggsae recombinant inbred line genotypes reveal inter-strain incompatibility and the evolution of recombination.</title>
        <authorList>
            <person name="Ross J.A."/>
            <person name="Koboldt D.C."/>
            <person name="Staisch J.E."/>
            <person name="Chamberlin H.M."/>
            <person name="Gupta B.P."/>
            <person name="Miller R.D."/>
            <person name="Baird S.E."/>
            <person name="Haag E.S."/>
        </authorList>
    </citation>
    <scope>NUCLEOTIDE SEQUENCE [LARGE SCALE GENOMIC DNA]</scope>
    <source>
        <strain evidence="2 3">AF16</strain>
    </source>
</reference>
<feature type="compositionally biased region" description="Basic and acidic residues" evidence="1">
    <location>
        <begin position="212"/>
        <end position="224"/>
    </location>
</feature>
<feature type="region of interest" description="Disordered" evidence="1">
    <location>
        <begin position="1"/>
        <end position="27"/>
    </location>
</feature>
<accession>A8XD54</accession>
<name>A8XD54_CAEBR</name>
<dbReference type="EMBL" id="HE600908">
    <property type="protein sequence ID" value="CAP30573.1"/>
    <property type="molecule type" value="Genomic_DNA"/>
</dbReference>
<dbReference type="RefSeq" id="XP_002635152.1">
    <property type="nucleotide sequence ID" value="XM_002635106.1"/>
</dbReference>
<protein>
    <submittedName>
        <fullName evidence="2">Protein CBG11381</fullName>
    </submittedName>
</protein>
<dbReference type="STRING" id="6238.A8XD54"/>
<dbReference type="AlphaFoldDB" id="A8XD54"/>
<feature type="compositionally biased region" description="Pro residues" evidence="1">
    <location>
        <begin position="243"/>
        <end position="252"/>
    </location>
</feature>
<feature type="compositionally biased region" description="Basic and acidic residues" evidence="1">
    <location>
        <begin position="117"/>
        <end position="129"/>
    </location>
</feature>
<organism evidence="2 3">
    <name type="scientific">Caenorhabditis briggsae</name>
    <dbReference type="NCBI Taxonomy" id="6238"/>
    <lineage>
        <taxon>Eukaryota</taxon>
        <taxon>Metazoa</taxon>
        <taxon>Ecdysozoa</taxon>
        <taxon>Nematoda</taxon>
        <taxon>Chromadorea</taxon>
        <taxon>Rhabditida</taxon>
        <taxon>Rhabditina</taxon>
        <taxon>Rhabditomorpha</taxon>
        <taxon>Rhabditoidea</taxon>
        <taxon>Rhabditidae</taxon>
        <taxon>Peloderinae</taxon>
        <taxon>Caenorhabditis</taxon>
    </lineage>
</organism>
<gene>
    <name evidence="2" type="ORF">CBG11381</name>
    <name evidence="2" type="ORF">CBG_11381</name>
</gene>